<dbReference type="InterPro" id="IPR033479">
    <property type="entry name" value="dCache_1"/>
</dbReference>
<dbReference type="PROSITE" id="PS50111">
    <property type="entry name" value="CHEMOTAXIS_TRANSDUC_2"/>
    <property type="match status" value="1"/>
</dbReference>
<evidence type="ECO:0000256" key="4">
    <source>
        <dbReference type="ARBA" id="ARBA00022692"/>
    </source>
</evidence>
<evidence type="ECO:0000259" key="11">
    <source>
        <dbReference type="PROSITE" id="PS50111"/>
    </source>
</evidence>
<dbReference type="Gene3D" id="1.10.287.950">
    <property type="entry name" value="Methyl-accepting chemotaxis protein"/>
    <property type="match status" value="1"/>
</dbReference>
<accession>A0A6G8AWR4</accession>
<keyword evidence="6 10" id="KW-0472">Membrane</keyword>
<dbReference type="GO" id="GO:0007165">
    <property type="term" value="P:signal transduction"/>
    <property type="evidence" value="ECO:0007669"/>
    <property type="project" value="UniProtKB-KW"/>
</dbReference>
<proteinExistence type="predicted"/>
<evidence type="ECO:0000256" key="9">
    <source>
        <dbReference type="SAM" id="Coils"/>
    </source>
</evidence>
<dbReference type="GO" id="GO:0006935">
    <property type="term" value="P:chemotaxis"/>
    <property type="evidence" value="ECO:0007669"/>
    <property type="project" value="UniProtKB-KW"/>
</dbReference>
<keyword evidence="7 8" id="KW-0807">Transducer</keyword>
<feature type="domain" description="Methyl-accepting transducer" evidence="11">
    <location>
        <begin position="403"/>
        <end position="660"/>
    </location>
</feature>
<evidence type="ECO:0000256" key="8">
    <source>
        <dbReference type="PROSITE-ProRule" id="PRU00284"/>
    </source>
</evidence>
<dbReference type="GO" id="GO:0005886">
    <property type="term" value="C:plasma membrane"/>
    <property type="evidence" value="ECO:0007669"/>
    <property type="project" value="UniProtKB-SubCell"/>
</dbReference>
<protein>
    <submittedName>
        <fullName evidence="12">Methyl-accepting chemotaxis protein</fullName>
    </submittedName>
</protein>
<evidence type="ECO:0000313" key="12">
    <source>
        <dbReference type="EMBL" id="QIL49333.1"/>
    </source>
</evidence>
<evidence type="ECO:0000256" key="6">
    <source>
        <dbReference type="ARBA" id="ARBA00023136"/>
    </source>
</evidence>
<gene>
    <name evidence="12" type="ORF">G7082_12935</name>
</gene>
<evidence type="ECO:0000256" key="10">
    <source>
        <dbReference type="SAM" id="Phobius"/>
    </source>
</evidence>
<dbReference type="EMBL" id="CP049887">
    <property type="protein sequence ID" value="QIL49333.1"/>
    <property type="molecule type" value="Genomic_DNA"/>
</dbReference>
<keyword evidence="5 10" id="KW-1133">Transmembrane helix</keyword>
<evidence type="ECO:0000313" key="13">
    <source>
        <dbReference type="Proteomes" id="UP000501747"/>
    </source>
</evidence>
<evidence type="ECO:0000256" key="1">
    <source>
        <dbReference type="ARBA" id="ARBA00004651"/>
    </source>
</evidence>
<dbReference type="KEGG" id="vhy:G7082_12935"/>
<comment type="subcellular location">
    <subcellularLocation>
        <location evidence="1">Cell membrane</location>
        <topology evidence="1">Multi-pass membrane protein</topology>
    </subcellularLocation>
</comment>
<dbReference type="Pfam" id="PF00015">
    <property type="entry name" value="MCPsignal"/>
    <property type="match status" value="1"/>
</dbReference>
<evidence type="ECO:0000256" key="7">
    <source>
        <dbReference type="ARBA" id="ARBA00023224"/>
    </source>
</evidence>
<dbReference type="RefSeq" id="WP_166035541.1">
    <property type="nucleotide sequence ID" value="NZ_CP049887.1"/>
</dbReference>
<dbReference type="SMART" id="SM00283">
    <property type="entry name" value="MA"/>
    <property type="match status" value="1"/>
</dbReference>
<evidence type="ECO:0000256" key="3">
    <source>
        <dbReference type="ARBA" id="ARBA00022500"/>
    </source>
</evidence>
<dbReference type="PANTHER" id="PTHR32089:SF114">
    <property type="entry name" value="METHYL-ACCEPTING CHEMOTAXIS PROTEIN MCPB"/>
    <property type="match status" value="1"/>
</dbReference>
<evidence type="ECO:0000256" key="2">
    <source>
        <dbReference type="ARBA" id="ARBA00022475"/>
    </source>
</evidence>
<keyword evidence="13" id="KW-1185">Reference proteome</keyword>
<reference evidence="12 13" key="1">
    <citation type="submission" date="2020-03" db="EMBL/GenBank/DDBJ databases">
        <title>Vagococcus sp. nov., isolated from beetles.</title>
        <authorList>
            <person name="Hyun D.-W."/>
            <person name="Bae J.-W."/>
        </authorList>
    </citation>
    <scope>NUCLEOTIDE SEQUENCE [LARGE SCALE GENOMIC DNA]</scope>
    <source>
        <strain evidence="12 13">HDW17B</strain>
    </source>
</reference>
<keyword evidence="3" id="KW-0145">Chemotaxis</keyword>
<dbReference type="AlphaFoldDB" id="A0A6G8AWR4"/>
<dbReference type="InterPro" id="IPR029151">
    <property type="entry name" value="Sensor-like_sf"/>
</dbReference>
<dbReference type="Proteomes" id="UP000501747">
    <property type="component" value="Chromosome"/>
</dbReference>
<feature type="transmembrane region" description="Helical" evidence="10">
    <location>
        <begin position="12"/>
        <end position="34"/>
    </location>
</feature>
<dbReference type="CDD" id="cd12913">
    <property type="entry name" value="PDC1_MCP_like"/>
    <property type="match status" value="1"/>
</dbReference>
<keyword evidence="4 10" id="KW-0812">Transmembrane</keyword>
<dbReference type="InterPro" id="IPR004089">
    <property type="entry name" value="MCPsignal_dom"/>
</dbReference>
<name>A0A6G8AWR4_9ENTE</name>
<organism evidence="12 13">
    <name type="scientific">Vagococcus hydrophili</name>
    <dbReference type="NCBI Taxonomy" id="2714947"/>
    <lineage>
        <taxon>Bacteria</taxon>
        <taxon>Bacillati</taxon>
        <taxon>Bacillota</taxon>
        <taxon>Bacilli</taxon>
        <taxon>Lactobacillales</taxon>
        <taxon>Enterococcaceae</taxon>
        <taxon>Vagococcus</taxon>
    </lineage>
</organism>
<feature type="coiled-coil region" evidence="9">
    <location>
        <begin position="656"/>
        <end position="683"/>
    </location>
</feature>
<keyword evidence="9" id="KW-0175">Coiled coil</keyword>
<keyword evidence="2" id="KW-1003">Cell membrane</keyword>
<dbReference type="PANTHER" id="PTHR32089">
    <property type="entry name" value="METHYL-ACCEPTING CHEMOTAXIS PROTEIN MCPB"/>
    <property type="match status" value="1"/>
</dbReference>
<dbReference type="Gene3D" id="3.30.450.20">
    <property type="entry name" value="PAS domain"/>
    <property type="match status" value="1"/>
</dbReference>
<dbReference type="SUPFAM" id="SSF103190">
    <property type="entry name" value="Sensory domain-like"/>
    <property type="match status" value="1"/>
</dbReference>
<sequence length="690" mass="75449">MSKVETKKKKSLGPVIISIILFLGIIPVLLLLFLNTKLMDQMIIHRVAIEEKNSTIRVVDRMNGIQHNIENTLNRLTEDTTIINTKNTLEDRENIRHIIKVANEADENTENVFYQPLNADSVSSLGKEKDAKVGERVDRTWYKEALANPNKIMWSKPYESISSKQISMTASKTVSDGNKVIGIVGVDINLKNVGDMVKSSLIGTTGNMILATKDGDVLTSGNPRFDGKNISEERFFKNKPEKEGYTGKGTEKVYFGETETGLLLIGGVSPKELESEKKSLIKVSATVIVVWGTIAILIAIGISKSVISSAKVIVNAFEKASSGDLSVKITNTKGNSEGTKPLLSRIPGLKKMFGDGEVRESGNEISQIVIAFNNMLTGFSGLVQGIQEESNEISDMTISLSEISKQTNSATEEVSETITGIAQATSSQAIDSEKTVNEMNELGQVIDSIQKSSLDMNKTTEKATSVNELNSQLMQKVFDNWEGERRKLGELVENISGMNMDIQNINKIIQVITDISSQTNLLALNASIEAARAGEAGKGFAVVAEEVRKLAEQSAKSTKDIESIIEEIQYKSNGMVTQVRESYEGGEKQTQVINEAIDSTHQVVDQFDLLTKEISLIDQLSKDATIQKDSVLFAVENISASTEENSAGTEEVSANAEEILATMQEFSSNIEALEQISEILKLQANGFILK</sequence>
<evidence type="ECO:0000256" key="5">
    <source>
        <dbReference type="ARBA" id="ARBA00022989"/>
    </source>
</evidence>
<dbReference type="SUPFAM" id="SSF58104">
    <property type="entry name" value="Methyl-accepting chemotaxis protein (MCP) signaling domain"/>
    <property type="match status" value="1"/>
</dbReference>
<dbReference type="Pfam" id="PF02743">
    <property type="entry name" value="dCache_1"/>
    <property type="match status" value="1"/>
</dbReference>